<organism evidence="3 4">
    <name type="scientific">Maritimibacter harenae</name>
    <dbReference type="NCBI Taxonomy" id="2606218"/>
    <lineage>
        <taxon>Bacteria</taxon>
        <taxon>Pseudomonadati</taxon>
        <taxon>Pseudomonadota</taxon>
        <taxon>Alphaproteobacteria</taxon>
        <taxon>Rhodobacterales</taxon>
        <taxon>Roseobacteraceae</taxon>
        <taxon>Maritimibacter</taxon>
    </lineage>
</organism>
<keyword evidence="4" id="KW-1185">Reference proteome</keyword>
<sequence>MDPLDAITRTLAGSGIAARRPLHGGDLSEVTRLTLEDGRDIVAKTGPMVDREARMLGAIRAARAPAPAVIGVSDDVLLMEALDEAGPGDGSWAAVAKALATLHADTGEDYGWDEDYAFGRVEIVNAPRDDWPAFWGENRLRAHLPHLPGALSTRLEALIARLADILPERPRPALLHGDLWTGNLLFGPAPAVHFIDPACYYGDPEVDLAMLHLFGAPGPGFDAAYGPLDQGWEERRAVYTLWPALVHLRLFGAGYRGLVERLLDELGH</sequence>
<keyword evidence="2" id="KW-0418">Kinase</keyword>
<dbReference type="GO" id="GO:0016301">
    <property type="term" value="F:kinase activity"/>
    <property type="evidence" value="ECO:0007669"/>
    <property type="project" value="UniProtKB-UniRule"/>
</dbReference>
<gene>
    <name evidence="3" type="ORF">GQE99_06680</name>
</gene>
<keyword evidence="2 3" id="KW-0808">Transferase</keyword>
<reference evidence="3 4" key="1">
    <citation type="submission" date="2019-12" db="EMBL/GenBank/DDBJ databases">
        <title>Maritimibacter sp. nov. sp. isolated from sea sand.</title>
        <authorList>
            <person name="Kim J."/>
            <person name="Jeong S.E."/>
            <person name="Jung H.S."/>
            <person name="Jeon C.O."/>
        </authorList>
    </citation>
    <scope>NUCLEOTIDE SEQUENCE [LARGE SCALE GENOMIC DNA]</scope>
    <source>
        <strain evidence="3 4">DP07</strain>
    </source>
</reference>
<protein>
    <submittedName>
        <fullName evidence="3">Phosphotransferase</fullName>
    </submittedName>
</protein>
<dbReference type="AlphaFoldDB" id="A0A845M5F7"/>
<comment type="similarity">
    <text evidence="1 2">Belongs to the fructosamine kinase family.</text>
</comment>
<dbReference type="InterPro" id="IPR011009">
    <property type="entry name" value="Kinase-like_dom_sf"/>
</dbReference>
<name>A0A845M5F7_9RHOB</name>
<evidence type="ECO:0000256" key="1">
    <source>
        <dbReference type="ARBA" id="ARBA00009460"/>
    </source>
</evidence>
<evidence type="ECO:0000313" key="3">
    <source>
        <dbReference type="EMBL" id="MZR12703.1"/>
    </source>
</evidence>
<comment type="caution">
    <text evidence="3">The sequence shown here is derived from an EMBL/GenBank/DDBJ whole genome shotgun (WGS) entry which is preliminary data.</text>
</comment>
<dbReference type="PIRSF" id="PIRSF006221">
    <property type="entry name" value="Ketosamine-3-kinase"/>
    <property type="match status" value="1"/>
</dbReference>
<evidence type="ECO:0000256" key="2">
    <source>
        <dbReference type="PIRNR" id="PIRNR006221"/>
    </source>
</evidence>
<dbReference type="RefSeq" id="WP_161350834.1">
    <property type="nucleotide sequence ID" value="NZ_WTUX01000011.1"/>
</dbReference>
<dbReference type="Gene3D" id="3.90.1200.10">
    <property type="match status" value="1"/>
</dbReference>
<accession>A0A845M5F7</accession>
<dbReference type="InterPro" id="IPR016477">
    <property type="entry name" value="Fructo-/Ketosamine-3-kinase"/>
</dbReference>
<dbReference type="SUPFAM" id="SSF56112">
    <property type="entry name" value="Protein kinase-like (PK-like)"/>
    <property type="match status" value="1"/>
</dbReference>
<dbReference type="Gene3D" id="3.30.200.20">
    <property type="entry name" value="Phosphorylase Kinase, domain 1"/>
    <property type="match status" value="1"/>
</dbReference>
<dbReference type="EMBL" id="WTUX01000011">
    <property type="protein sequence ID" value="MZR12703.1"/>
    <property type="molecule type" value="Genomic_DNA"/>
</dbReference>
<dbReference type="Proteomes" id="UP000467322">
    <property type="component" value="Unassembled WGS sequence"/>
</dbReference>
<dbReference type="PANTHER" id="PTHR12149:SF8">
    <property type="entry name" value="PROTEIN-RIBULOSAMINE 3-KINASE"/>
    <property type="match status" value="1"/>
</dbReference>
<proteinExistence type="inferred from homology"/>
<dbReference type="Pfam" id="PF03881">
    <property type="entry name" value="Fructosamin_kin"/>
    <property type="match status" value="1"/>
</dbReference>
<evidence type="ECO:0000313" key="4">
    <source>
        <dbReference type="Proteomes" id="UP000467322"/>
    </source>
</evidence>
<dbReference type="PANTHER" id="PTHR12149">
    <property type="entry name" value="FRUCTOSAMINE 3 KINASE-RELATED PROTEIN"/>
    <property type="match status" value="1"/>
</dbReference>